<keyword evidence="6" id="KW-1185">Reference proteome</keyword>
<dbReference type="Proteomes" id="UP000274131">
    <property type="component" value="Unassembled WGS sequence"/>
</dbReference>
<name>A0A0N4UZ67_ENTVE</name>
<dbReference type="OrthoDB" id="5863482at2759"/>
<dbReference type="InterPro" id="IPR002486">
    <property type="entry name" value="Col_cuticle_N"/>
</dbReference>
<feature type="region of interest" description="Disordered" evidence="2">
    <location>
        <begin position="119"/>
        <end position="143"/>
    </location>
</feature>
<reference evidence="5 6" key="2">
    <citation type="submission" date="2018-10" db="EMBL/GenBank/DDBJ databases">
        <authorList>
            <consortium name="Pathogen Informatics"/>
        </authorList>
    </citation>
    <scope>NUCLEOTIDE SEQUENCE [LARGE SCALE GENOMIC DNA]</scope>
</reference>
<keyword evidence="1" id="KW-0677">Repeat</keyword>
<dbReference type="STRING" id="51028.A0A0N4UZ67"/>
<protein>
    <submittedName>
        <fullName evidence="7">Col_cuticle_N domain-containing protein</fullName>
    </submittedName>
</protein>
<dbReference type="PANTHER" id="PTHR24637:SF301">
    <property type="entry name" value="NEMATODE CUTICLE COLLAGEN N-TERMINAL DOMAIN-CONTAINING PROTEIN"/>
    <property type="match status" value="1"/>
</dbReference>
<dbReference type="Pfam" id="PF01484">
    <property type="entry name" value="Col_cuticle_N"/>
    <property type="match status" value="1"/>
</dbReference>
<evidence type="ECO:0000256" key="2">
    <source>
        <dbReference type="SAM" id="MobiDB-lite"/>
    </source>
</evidence>
<keyword evidence="3" id="KW-0812">Transmembrane</keyword>
<dbReference type="EMBL" id="UXUI01007414">
    <property type="protein sequence ID" value="VDD87469.1"/>
    <property type="molecule type" value="Genomic_DNA"/>
</dbReference>
<feature type="compositionally biased region" description="Low complexity" evidence="2">
    <location>
        <begin position="287"/>
        <end position="299"/>
    </location>
</feature>
<sequence>MFKEWGDLTSKSGKESSNKWDLGTEKKLAVIGTVVGTASVVLASVVVPLLYVYVQNVHATLDYEVNFCKNNLYGLLEQLEKVAVFIRFILLLAIIHAFVESVPQEIHYIRRPTPEPKRFDFHSEHSSDLPSSPDASFDNTDFNEFWNRPDEFAEEYCSCQFGLPGPAGPPGKEGEPGKDGNPGKNGAPGKDAPHVLSASKEPCYVCTPGVAGPPGKEGPKGPPGKPGLPGPQGVNSTSKRGPPGPPGPVGDKGPAGKVGPRGPRGPSGVVRKGDFYGEMGPPGLPGPKGKQGPDGQPGKSLRGAPGPMGDRGKKGNPGSHGSVGPRGSNGIRGKPGSCSHCPLPRTAPGY</sequence>
<feature type="transmembrane region" description="Helical" evidence="3">
    <location>
        <begin position="28"/>
        <end position="54"/>
    </location>
</feature>
<evidence type="ECO:0000313" key="6">
    <source>
        <dbReference type="Proteomes" id="UP000274131"/>
    </source>
</evidence>
<feature type="region of interest" description="Disordered" evidence="2">
    <location>
        <begin position="214"/>
        <end position="350"/>
    </location>
</feature>
<feature type="transmembrane region" description="Helical" evidence="3">
    <location>
        <begin position="82"/>
        <end position="102"/>
    </location>
</feature>
<dbReference type="SMART" id="SM01088">
    <property type="entry name" value="Col_cuticle_N"/>
    <property type="match status" value="1"/>
</dbReference>
<feature type="compositionally biased region" description="Low complexity" evidence="2">
    <location>
        <begin position="249"/>
        <end position="270"/>
    </location>
</feature>
<evidence type="ECO:0000313" key="7">
    <source>
        <dbReference type="WBParaSite" id="EVEC_0000290401-mRNA-1"/>
    </source>
</evidence>
<evidence type="ECO:0000256" key="3">
    <source>
        <dbReference type="SAM" id="Phobius"/>
    </source>
</evidence>
<feature type="domain" description="Nematode cuticle collagen N-terminal" evidence="4">
    <location>
        <begin position="27"/>
        <end position="79"/>
    </location>
</feature>
<feature type="compositionally biased region" description="Polar residues" evidence="2">
    <location>
        <begin position="128"/>
        <end position="142"/>
    </location>
</feature>
<evidence type="ECO:0000256" key="1">
    <source>
        <dbReference type="ARBA" id="ARBA00022737"/>
    </source>
</evidence>
<keyword evidence="3" id="KW-0472">Membrane</keyword>
<dbReference type="Pfam" id="PF01391">
    <property type="entry name" value="Collagen"/>
    <property type="match status" value="1"/>
</dbReference>
<dbReference type="PANTHER" id="PTHR24637">
    <property type="entry name" value="COLLAGEN"/>
    <property type="match status" value="1"/>
</dbReference>
<dbReference type="WBParaSite" id="EVEC_0000290401-mRNA-1">
    <property type="protein sequence ID" value="EVEC_0000290401-mRNA-1"/>
    <property type="gene ID" value="EVEC_0000290401"/>
</dbReference>
<keyword evidence="3" id="KW-1133">Transmembrane helix</keyword>
<proteinExistence type="predicted"/>
<dbReference type="InterPro" id="IPR008160">
    <property type="entry name" value="Collagen"/>
</dbReference>
<accession>A0A0N4UZ67</accession>
<gene>
    <name evidence="5" type="ORF">EVEC_LOCUS2612</name>
</gene>
<feature type="compositionally biased region" description="Pro residues" evidence="2">
    <location>
        <begin position="220"/>
        <end position="229"/>
    </location>
</feature>
<organism evidence="7">
    <name type="scientific">Enterobius vermicularis</name>
    <name type="common">Human pinworm</name>
    <dbReference type="NCBI Taxonomy" id="51028"/>
    <lineage>
        <taxon>Eukaryota</taxon>
        <taxon>Metazoa</taxon>
        <taxon>Ecdysozoa</taxon>
        <taxon>Nematoda</taxon>
        <taxon>Chromadorea</taxon>
        <taxon>Rhabditida</taxon>
        <taxon>Spirurina</taxon>
        <taxon>Oxyuridomorpha</taxon>
        <taxon>Oxyuroidea</taxon>
        <taxon>Oxyuridae</taxon>
        <taxon>Enterobius</taxon>
    </lineage>
</organism>
<dbReference type="AlphaFoldDB" id="A0A0N4UZ67"/>
<reference evidence="7" key="1">
    <citation type="submission" date="2017-02" db="UniProtKB">
        <authorList>
            <consortium name="WormBaseParasite"/>
        </authorList>
    </citation>
    <scope>IDENTIFICATION</scope>
</reference>
<dbReference type="GO" id="GO:0042302">
    <property type="term" value="F:structural constituent of cuticle"/>
    <property type="evidence" value="ECO:0007669"/>
    <property type="project" value="InterPro"/>
</dbReference>
<feature type="region of interest" description="Disordered" evidence="2">
    <location>
        <begin position="163"/>
        <end position="195"/>
    </location>
</feature>
<evidence type="ECO:0000313" key="5">
    <source>
        <dbReference type="EMBL" id="VDD87469.1"/>
    </source>
</evidence>
<evidence type="ECO:0000259" key="4">
    <source>
        <dbReference type="SMART" id="SM01088"/>
    </source>
</evidence>